<dbReference type="Proteomes" id="UP001498398">
    <property type="component" value="Unassembled WGS sequence"/>
</dbReference>
<accession>A0ABR1K4Z9</accession>
<gene>
    <name evidence="2" type="ORF">VKT23_000669</name>
</gene>
<proteinExistence type="predicted"/>
<organism evidence="2 3">
    <name type="scientific">Marasmiellus scandens</name>
    <dbReference type="NCBI Taxonomy" id="2682957"/>
    <lineage>
        <taxon>Eukaryota</taxon>
        <taxon>Fungi</taxon>
        <taxon>Dikarya</taxon>
        <taxon>Basidiomycota</taxon>
        <taxon>Agaricomycotina</taxon>
        <taxon>Agaricomycetes</taxon>
        <taxon>Agaricomycetidae</taxon>
        <taxon>Agaricales</taxon>
        <taxon>Marasmiineae</taxon>
        <taxon>Omphalotaceae</taxon>
        <taxon>Marasmiellus</taxon>
    </lineage>
</organism>
<keyword evidence="3" id="KW-1185">Reference proteome</keyword>
<dbReference type="InterPro" id="IPR052999">
    <property type="entry name" value="PTS1_Protein"/>
</dbReference>
<dbReference type="InterPro" id="IPR029032">
    <property type="entry name" value="AhpD-like"/>
</dbReference>
<evidence type="ECO:0000256" key="1">
    <source>
        <dbReference type="SAM" id="Phobius"/>
    </source>
</evidence>
<keyword evidence="1" id="KW-0472">Membrane</keyword>
<dbReference type="EMBL" id="JBANRG010000001">
    <property type="protein sequence ID" value="KAK7472554.1"/>
    <property type="molecule type" value="Genomic_DNA"/>
</dbReference>
<protein>
    <recommendedName>
        <fullName evidence="4">Carboxymuconolactone decarboxylase-like domain-containing protein</fullName>
    </recommendedName>
</protein>
<dbReference type="Gene3D" id="1.20.1290.10">
    <property type="entry name" value="AhpD-like"/>
    <property type="match status" value="1"/>
</dbReference>
<reference evidence="2 3" key="1">
    <citation type="submission" date="2024-01" db="EMBL/GenBank/DDBJ databases">
        <title>A draft genome for the cacao thread blight pathogen Marasmiellus scandens.</title>
        <authorList>
            <person name="Baruah I.K."/>
            <person name="Leung J."/>
            <person name="Bukari Y."/>
            <person name="Amoako-Attah I."/>
            <person name="Meinhardt L.W."/>
            <person name="Bailey B.A."/>
            <person name="Cohen S.P."/>
        </authorList>
    </citation>
    <scope>NUCLEOTIDE SEQUENCE [LARGE SCALE GENOMIC DNA]</scope>
    <source>
        <strain evidence="2 3">GH-19</strain>
    </source>
</reference>
<evidence type="ECO:0000313" key="3">
    <source>
        <dbReference type="Proteomes" id="UP001498398"/>
    </source>
</evidence>
<comment type="caution">
    <text evidence="2">The sequence shown here is derived from an EMBL/GenBank/DDBJ whole genome shotgun (WGS) entry which is preliminary data.</text>
</comment>
<feature type="transmembrane region" description="Helical" evidence="1">
    <location>
        <begin position="40"/>
        <end position="62"/>
    </location>
</feature>
<evidence type="ECO:0000313" key="2">
    <source>
        <dbReference type="EMBL" id="KAK7472554.1"/>
    </source>
</evidence>
<dbReference type="PANTHER" id="PTHR28180:SF2">
    <property type="entry name" value="PEROXISOMAL PROTEIN 2"/>
    <property type="match status" value="1"/>
</dbReference>
<evidence type="ECO:0008006" key="4">
    <source>
        <dbReference type="Google" id="ProtNLM"/>
    </source>
</evidence>
<keyword evidence="1" id="KW-1133">Transmembrane helix</keyword>
<keyword evidence="1" id="KW-0812">Transmembrane</keyword>
<name>A0ABR1K4Z9_9AGAR</name>
<sequence>MSLSLALPFDTKCFHCFSCYMESQADFVLLASCFCSNFHYCIYITVLLSSAVVVYSWIFMIFCVIDYSNFHPNIVLLDRVYMGIDVVSLKRFTPACSTRTNPLARLRTLTVAHALVMRCWIRVWNQIPLRNSRPQYIPDYRSFQFTRMSSLANPRANPATPEFLTHLKSLYPTSGQQNPWYIIAAVSFSAGNEPSAVPSVFKRALDELEAQLTSSNASASDAHGQKLLLARKIREALFKSGLTSGYSKAINSLVALNECMPEELKDTKTLRDTTKSLEEYAKDGKAFFDKVYGETATSVQGLLDAASPDMGWFSNTIGYGLTYGYTEILSELETLYMLVASLIATDTPRQIGWHLDNARRSGATLEQAKAVRAIAMEVSIAAGVRWKESVPEVKETL</sequence>
<dbReference type="PANTHER" id="PTHR28180">
    <property type="entry name" value="CONSERVED MITOCHONDRIAL PROTEIN-RELATED"/>
    <property type="match status" value="1"/>
</dbReference>
<dbReference type="SUPFAM" id="SSF69118">
    <property type="entry name" value="AhpD-like"/>
    <property type="match status" value="1"/>
</dbReference>